<dbReference type="EMBL" id="JBJJXI010000018">
    <property type="protein sequence ID" value="KAL3407077.1"/>
    <property type="molecule type" value="Genomic_DNA"/>
</dbReference>
<proteinExistence type="predicted"/>
<comment type="caution">
    <text evidence="1">The sequence shown here is derived from an EMBL/GenBank/DDBJ whole genome shotgun (WGS) entry which is preliminary data.</text>
</comment>
<dbReference type="Proteomes" id="UP001627154">
    <property type="component" value="Unassembled WGS sequence"/>
</dbReference>
<name>A0ABD2XP14_9HYME</name>
<organism evidence="1 2">
    <name type="scientific">Trichogramma kaykai</name>
    <dbReference type="NCBI Taxonomy" id="54128"/>
    <lineage>
        <taxon>Eukaryota</taxon>
        <taxon>Metazoa</taxon>
        <taxon>Ecdysozoa</taxon>
        <taxon>Arthropoda</taxon>
        <taxon>Hexapoda</taxon>
        <taxon>Insecta</taxon>
        <taxon>Pterygota</taxon>
        <taxon>Neoptera</taxon>
        <taxon>Endopterygota</taxon>
        <taxon>Hymenoptera</taxon>
        <taxon>Apocrita</taxon>
        <taxon>Proctotrupomorpha</taxon>
        <taxon>Chalcidoidea</taxon>
        <taxon>Trichogrammatidae</taxon>
        <taxon>Trichogramma</taxon>
    </lineage>
</organism>
<accession>A0ABD2XP14</accession>
<evidence type="ECO:0000313" key="1">
    <source>
        <dbReference type="EMBL" id="KAL3407077.1"/>
    </source>
</evidence>
<evidence type="ECO:0000313" key="2">
    <source>
        <dbReference type="Proteomes" id="UP001627154"/>
    </source>
</evidence>
<sequence>MARNRENFVVHDNNSCIHNSMYSMYGWVSRVYYMRYIVCDTRGIFHSRLFFERGTAARDAYINIMLIYWARDIFNADRESPRVHCIKRFMYYTGGAATIEGLRDFLAQFRGEPTLHPILERCTGRDYEYLFQVKYYVQLVKCER</sequence>
<protein>
    <submittedName>
        <fullName evidence="1">Uncharacterized protein</fullName>
    </submittedName>
</protein>
<dbReference type="AlphaFoldDB" id="A0ABD2XP14"/>
<gene>
    <name evidence="1" type="ORF">TKK_001146</name>
</gene>
<keyword evidence="2" id="KW-1185">Reference proteome</keyword>
<reference evidence="1 2" key="1">
    <citation type="journal article" date="2024" name="bioRxiv">
        <title>A reference genome for Trichogramma kaykai: A tiny desert-dwelling parasitoid wasp with competing sex-ratio distorters.</title>
        <authorList>
            <person name="Culotta J."/>
            <person name="Lindsey A.R."/>
        </authorList>
    </citation>
    <scope>NUCLEOTIDE SEQUENCE [LARGE SCALE GENOMIC DNA]</scope>
    <source>
        <strain evidence="1 2">KSX58</strain>
    </source>
</reference>